<keyword evidence="2" id="KW-0175">Coiled coil</keyword>
<dbReference type="FunFam" id="3.10.120.10:FF:000018">
    <property type="entry name" value="Heme/steroid binding domain protein, putative"/>
    <property type="match status" value="1"/>
</dbReference>
<comment type="similarity">
    <text evidence="1">Belongs to the cytochrome b5 family. MAPR subfamily.</text>
</comment>
<organism evidence="5 6">
    <name type="scientific">Byssothecium circinans</name>
    <dbReference type="NCBI Taxonomy" id="147558"/>
    <lineage>
        <taxon>Eukaryota</taxon>
        <taxon>Fungi</taxon>
        <taxon>Dikarya</taxon>
        <taxon>Ascomycota</taxon>
        <taxon>Pezizomycotina</taxon>
        <taxon>Dothideomycetes</taxon>
        <taxon>Pleosporomycetidae</taxon>
        <taxon>Pleosporales</taxon>
        <taxon>Massarineae</taxon>
        <taxon>Massarinaceae</taxon>
        <taxon>Byssothecium</taxon>
    </lineage>
</organism>
<feature type="region of interest" description="Disordered" evidence="3">
    <location>
        <begin position="1"/>
        <end position="43"/>
    </location>
</feature>
<dbReference type="Gene3D" id="3.10.120.10">
    <property type="entry name" value="Cytochrome b5-like heme/steroid binding domain"/>
    <property type="match status" value="1"/>
</dbReference>
<dbReference type="InterPro" id="IPR001199">
    <property type="entry name" value="Cyt_B5-like_heme/steroid-bd"/>
</dbReference>
<protein>
    <recommendedName>
        <fullName evidence="4">Cytochrome b5 heme-binding domain-containing protein</fullName>
    </recommendedName>
</protein>
<evidence type="ECO:0000259" key="4">
    <source>
        <dbReference type="SMART" id="SM01117"/>
    </source>
</evidence>
<evidence type="ECO:0000256" key="2">
    <source>
        <dbReference type="SAM" id="Coils"/>
    </source>
</evidence>
<dbReference type="GO" id="GO:0012505">
    <property type="term" value="C:endomembrane system"/>
    <property type="evidence" value="ECO:0007669"/>
    <property type="project" value="TreeGrafter"/>
</dbReference>
<accession>A0A6A5TJ38</accession>
<dbReference type="SMART" id="SM01117">
    <property type="entry name" value="Cyt-b5"/>
    <property type="match status" value="1"/>
</dbReference>
<evidence type="ECO:0000256" key="3">
    <source>
        <dbReference type="SAM" id="MobiDB-lite"/>
    </source>
</evidence>
<dbReference type="InterPro" id="IPR036400">
    <property type="entry name" value="Cyt_B5-like_heme/steroid_sf"/>
</dbReference>
<keyword evidence="6" id="KW-1185">Reference proteome</keyword>
<dbReference type="PANTHER" id="PTHR10281">
    <property type="entry name" value="MEMBRANE-ASSOCIATED PROGESTERONE RECEPTOR COMPONENT-RELATED"/>
    <property type="match status" value="1"/>
</dbReference>
<dbReference type="PANTHER" id="PTHR10281:SF76">
    <property type="entry name" value="CALCUTTA CUP-RELATED"/>
    <property type="match status" value="1"/>
</dbReference>
<dbReference type="OrthoDB" id="10257697at2759"/>
<dbReference type="SUPFAM" id="SSF55856">
    <property type="entry name" value="Cytochrome b5-like heme/steroid binding domain"/>
    <property type="match status" value="1"/>
</dbReference>
<gene>
    <name evidence="5" type="ORF">CC80DRAFT_479742</name>
</gene>
<evidence type="ECO:0000256" key="1">
    <source>
        <dbReference type="ARBA" id="ARBA00038357"/>
    </source>
</evidence>
<name>A0A6A5TJ38_9PLEO</name>
<sequence length="283" mass="31743">MASAARYRRPAGTSASPESKPEPAQPIKEVADGSPTSRERSSGSGVSVLDVLRVLGGILLLSGGLSYLSTSGESMTWGYNAWWTRAREWKGVFNRPVTLTDAQLLAYDGTDPNKPIYLALNGTIYDVSANRDTYGPGGSYHFFAGRDAARAFLTGCFKDDQTPDLRGVTRMFLPIEPWERDIPADVSAEERARMEKEAERARRKVAGMSRAELKMRGERELRSAREKVREGLEHWHVLFRGDKGKPYRKVGTVRREEGWLEGLEKRALCEQAEKSRPVRKYDD</sequence>
<reference evidence="5" key="1">
    <citation type="journal article" date="2020" name="Stud. Mycol.">
        <title>101 Dothideomycetes genomes: a test case for predicting lifestyles and emergence of pathogens.</title>
        <authorList>
            <person name="Haridas S."/>
            <person name="Albert R."/>
            <person name="Binder M."/>
            <person name="Bloem J."/>
            <person name="Labutti K."/>
            <person name="Salamov A."/>
            <person name="Andreopoulos B."/>
            <person name="Baker S."/>
            <person name="Barry K."/>
            <person name="Bills G."/>
            <person name="Bluhm B."/>
            <person name="Cannon C."/>
            <person name="Castanera R."/>
            <person name="Culley D."/>
            <person name="Daum C."/>
            <person name="Ezra D."/>
            <person name="Gonzalez J."/>
            <person name="Henrissat B."/>
            <person name="Kuo A."/>
            <person name="Liang C."/>
            <person name="Lipzen A."/>
            <person name="Lutzoni F."/>
            <person name="Magnuson J."/>
            <person name="Mondo S."/>
            <person name="Nolan M."/>
            <person name="Ohm R."/>
            <person name="Pangilinan J."/>
            <person name="Park H.-J."/>
            <person name="Ramirez L."/>
            <person name="Alfaro M."/>
            <person name="Sun H."/>
            <person name="Tritt A."/>
            <person name="Yoshinaga Y."/>
            <person name="Zwiers L.-H."/>
            <person name="Turgeon B."/>
            <person name="Goodwin S."/>
            <person name="Spatafora J."/>
            <person name="Crous P."/>
            <person name="Grigoriev I."/>
        </authorList>
    </citation>
    <scope>NUCLEOTIDE SEQUENCE</scope>
    <source>
        <strain evidence="5">CBS 675.92</strain>
    </source>
</reference>
<dbReference type="Pfam" id="PF00173">
    <property type="entry name" value="Cyt-b5"/>
    <property type="match status" value="1"/>
</dbReference>
<feature type="domain" description="Cytochrome b5 heme-binding" evidence="4">
    <location>
        <begin position="99"/>
        <end position="179"/>
    </location>
</feature>
<dbReference type="AlphaFoldDB" id="A0A6A5TJ38"/>
<feature type="coiled-coil region" evidence="2">
    <location>
        <begin position="184"/>
        <end position="211"/>
    </location>
</feature>
<evidence type="ECO:0000313" key="6">
    <source>
        <dbReference type="Proteomes" id="UP000800035"/>
    </source>
</evidence>
<dbReference type="EMBL" id="ML977012">
    <property type="protein sequence ID" value="KAF1952170.1"/>
    <property type="molecule type" value="Genomic_DNA"/>
</dbReference>
<evidence type="ECO:0000313" key="5">
    <source>
        <dbReference type="EMBL" id="KAF1952170.1"/>
    </source>
</evidence>
<dbReference type="GO" id="GO:0016020">
    <property type="term" value="C:membrane"/>
    <property type="evidence" value="ECO:0007669"/>
    <property type="project" value="TreeGrafter"/>
</dbReference>
<proteinExistence type="inferred from homology"/>
<dbReference type="Proteomes" id="UP000800035">
    <property type="component" value="Unassembled WGS sequence"/>
</dbReference>
<dbReference type="InterPro" id="IPR050577">
    <property type="entry name" value="MAPR/NEUFC/NENF-like"/>
</dbReference>